<dbReference type="SUPFAM" id="SSF56281">
    <property type="entry name" value="Metallo-hydrolase/oxidoreductase"/>
    <property type="match status" value="1"/>
</dbReference>
<dbReference type="PANTHER" id="PTHR42951">
    <property type="entry name" value="METALLO-BETA-LACTAMASE DOMAIN-CONTAINING"/>
    <property type="match status" value="1"/>
</dbReference>
<sequence>MNILEIAENLYLIDLPQKREGFRKFISSWVIKNGDEAVLIDVGPSSTIPKLLESLKYLGIKAVPYILLTHIHLDHAGGVHDVLKKFPEAKVVVHEKGKRHLVNTERLWEASKVALGDIAEVYGPPKPISAESIWDGEIEFAGESIEVIDAPGHAPHHQCYVFKEFLFIGEAAGVHMPLKNDYYLRPATPKRFIFEVAHSTLERLRDLGSLRVCFGHFGFKRDSLEIIEKAGKQLRFWVDTVYDIGCRRDFEEEDAIIREAKEELLEKDRRFARYHLLDEDIQKREDFFIENSLRGILDYVYTSYCEP</sequence>
<dbReference type="InterPro" id="IPR050855">
    <property type="entry name" value="NDM-1-like"/>
</dbReference>
<dbReference type="GO" id="GO:0016787">
    <property type="term" value="F:hydrolase activity"/>
    <property type="evidence" value="ECO:0007669"/>
    <property type="project" value="UniProtKB-KW"/>
</dbReference>
<dbReference type="KEGG" id="afg:AFULGI_00014550"/>
<reference evidence="2 3" key="1">
    <citation type="submission" date="2013-07" db="EMBL/GenBank/DDBJ databases">
        <title>Genome of Archaeoglobus fulgidus.</title>
        <authorList>
            <person name="Fiebig A."/>
            <person name="Birkeland N.-K."/>
        </authorList>
    </citation>
    <scope>NUCLEOTIDE SEQUENCE [LARGE SCALE GENOMIC DNA]</scope>
    <source>
        <strain evidence="2 3">DSM 8774</strain>
    </source>
</reference>
<evidence type="ECO:0000259" key="1">
    <source>
        <dbReference type="SMART" id="SM00849"/>
    </source>
</evidence>
<dbReference type="EMBL" id="CP006577">
    <property type="protein sequence ID" value="AIG98222.1"/>
    <property type="molecule type" value="Genomic_DNA"/>
</dbReference>
<proteinExistence type="predicted"/>
<dbReference type="Gene3D" id="3.60.15.10">
    <property type="entry name" value="Ribonuclease Z/Hydroxyacylglutathione hydrolase-like"/>
    <property type="match status" value="1"/>
</dbReference>
<protein>
    <submittedName>
        <fullName evidence="2">Zn-dependent hydrolase</fullName>
    </submittedName>
</protein>
<dbReference type="InterPro" id="IPR036866">
    <property type="entry name" value="RibonucZ/Hydroxyglut_hydro"/>
</dbReference>
<feature type="domain" description="Metallo-beta-lactamase" evidence="1">
    <location>
        <begin position="25"/>
        <end position="216"/>
    </location>
</feature>
<dbReference type="AlphaFoldDB" id="A0A075WEP0"/>
<dbReference type="InterPro" id="IPR001279">
    <property type="entry name" value="Metallo-B-lactamas"/>
</dbReference>
<evidence type="ECO:0000313" key="2">
    <source>
        <dbReference type="EMBL" id="AIG98222.1"/>
    </source>
</evidence>
<dbReference type="RefSeq" id="WP_010878840.1">
    <property type="nucleotide sequence ID" value="NZ_CP006577.1"/>
</dbReference>
<organism evidence="2 3">
    <name type="scientific">Archaeoglobus fulgidus DSM 8774</name>
    <dbReference type="NCBI Taxonomy" id="1344584"/>
    <lineage>
        <taxon>Archaea</taxon>
        <taxon>Methanobacteriati</taxon>
        <taxon>Methanobacteriota</taxon>
        <taxon>Archaeoglobi</taxon>
        <taxon>Archaeoglobales</taxon>
        <taxon>Archaeoglobaceae</taxon>
        <taxon>Archaeoglobus</taxon>
    </lineage>
</organism>
<name>A0A075WEP0_ARCFL</name>
<gene>
    <name evidence="2" type="ORF">AFULGI_00014550</name>
</gene>
<dbReference type="Proteomes" id="UP000028501">
    <property type="component" value="Chromosome"/>
</dbReference>
<keyword evidence="2" id="KW-0378">Hydrolase</keyword>
<dbReference type="InterPro" id="IPR037482">
    <property type="entry name" value="ST1585_MBL-fold"/>
</dbReference>
<dbReference type="CDD" id="cd07726">
    <property type="entry name" value="ST1585-like_MBL-fold"/>
    <property type="match status" value="1"/>
</dbReference>
<dbReference type="Pfam" id="PF00753">
    <property type="entry name" value="Lactamase_B"/>
    <property type="match status" value="1"/>
</dbReference>
<accession>A0A075WEP0</accession>
<evidence type="ECO:0000313" key="3">
    <source>
        <dbReference type="Proteomes" id="UP000028501"/>
    </source>
</evidence>
<dbReference type="PANTHER" id="PTHR42951:SF4">
    <property type="entry name" value="ACYL-COENZYME A THIOESTERASE MBLAC2"/>
    <property type="match status" value="1"/>
</dbReference>
<dbReference type="GeneID" id="24794955"/>
<dbReference type="SMART" id="SM00849">
    <property type="entry name" value="Lactamase_B"/>
    <property type="match status" value="1"/>
</dbReference>
<dbReference type="HOGENOM" id="CLU_061385_0_0_2"/>